<dbReference type="EMBL" id="JH159153">
    <property type="protein sequence ID" value="EGZ19414.1"/>
    <property type="molecule type" value="Genomic_DNA"/>
</dbReference>
<gene>
    <name evidence="1" type="ORF">PHYSODRAFT_489669</name>
</gene>
<dbReference type="RefSeq" id="XP_009522131.1">
    <property type="nucleotide sequence ID" value="XM_009523836.1"/>
</dbReference>
<organism evidence="1 2">
    <name type="scientific">Phytophthora sojae (strain P6497)</name>
    <name type="common">Soybean stem and root rot agent</name>
    <name type="synonym">Phytophthora megasperma f. sp. glycines</name>
    <dbReference type="NCBI Taxonomy" id="1094619"/>
    <lineage>
        <taxon>Eukaryota</taxon>
        <taxon>Sar</taxon>
        <taxon>Stramenopiles</taxon>
        <taxon>Oomycota</taxon>
        <taxon>Peronosporomycetes</taxon>
        <taxon>Peronosporales</taxon>
        <taxon>Peronosporaceae</taxon>
        <taxon>Phytophthora</taxon>
    </lineage>
</organism>
<dbReference type="OMA" id="HFSLYRI"/>
<dbReference type="Pfam" id="PF10294">
    <property type="entry name" value="Methyltransf_16"/>
    <property type="match status" value="1"/>
</dbReference>
<evidence type="ECO:0000313" key="2">
    <source>
        <dbReference type="Proteomes" id="UP000002640"/>
    </source>
</evidence>
<keyword evidence="2" id="KW-1185">Reference proteome</keyword>
<dbReference type="InterPro" id="IPR019410">
    <property type="entry name" value="Methyltransf_16"/>
</dbReference>
<dbReference type="PANTHER" id="PTHR14614:SF132">
    <property type="entry name" value="PROTEIN-LYSINE METHYLTRANSFERASE C42C1.13"/>
    <property type="match status" value="1"/>
</dbReference>
<dbReference type="InterPro" id="IPR019734">
    <property type="entry name" value="TPR_rpt"/>
</dbReference>
<proteinExistence type="predicted"/>
<dbReference type="Gene3D" id="1.25.40.10">
    <property type="entry name" value="Tetratricopeptide repeat domain"/>
    <property type="match status" value="1"/>
</dbReference>
<dbReference type="InParanoid" id="G4Z4A8"/>
<dbReference type="Proteomes" id="UP000002640">
    <property type="component" value="Unassembled WGS sequence"/>
</dbReference>
<dbReference type="GeneID" id="20656458"/>
<dbReference type="SUPFAM" id="SSF53335">
    <property type="entry name" value="S-adenosyl-L-methionine-dependent methyltransferases"/>
    <property type="match status" value="1"/>
</dbReference>
<evidence type="ECO:0000313" key="1">
    <source>
        <dbReference type="EMBL" id="EGZ19414.1"/>
    </source>
</evidence>
<dbReference type="KEGG" id="psoj:PHYSODRAFT_489669"/>
<accession>G4Z4A8</accession>
<name>G4Z4A8_PHYSP</name>
<reference evidence="1 2" key="1">
    <citation type="journal article" date="2006" name="Science">
        <title>Phytophthora genome sequences uncover evolutionary origins and mechanisms of pathogenesis.</title>
        <authorList>
            <person name="Tyler B.M."/>
            <person name="Tripathy S."/>
            <person name="Zhang X."/>
            <person name="Dehal P."/>
            <person name="Jiang R.H."/>
            <person name="Aerts A."/>
            <person name="Arredondo F.D."/>
            <person name="Baxter L."/>
            <person name="Bensasson D."/>
            <person name="Beynon J.L."/>
            <person name="Chapman J."/>
            <person name="Damasceno C.M."/>
            <person name="Dorrance A.E."/>
            <person name="Dou D."/>
            <person name="Dickerman A.W."/>
            <person name="Dubchak I.L."/>
            <person name="Garbelotto M."/>
            <person name="Gijzen M."/>
            <person name="Gordon S.G."/>
            <person name="Govers F."/>
            <person name="Grunwald N.J."/>
            <person name="Huang W."/>
            <person name="Ivors K.L."/>
            <person name="Jones R.W."/>
            <person name="Kamoun S."/>
            <person name="Krampis K."/>
            <person name="Lamour K.H."/>
            <person name="Lee M.K."/>
            <person name="McDonald W.H."/>
            <person name="Medina M."/>
            <person name="Meijer H.J."/>
            <person name="Nordberg E.K."/>
            <person name="Maclean D.J."/>
            <person name="Ospina-Giraldo M.D."/>
            <person name="Morris P.F."/>
            <person name="Phuntumart V."/>
            <person name="Putnam N.H."/>
            <person name="Rash S."/>
            <person name="Rose J.K."/>
            <person name="Sakihama Y."/>
            <person name="Salamov A.A."/>
            <person name="Savidor A."/>
            <person name="Scheuring C.F."/>
            <person name="Smith B.M."/>
            <person name="Sobral B.W."/>
            <person name="Terry A."/>
            <person name="Torto-Alalibo T.A."/>
            <person name="Win J."/>
            <person name="Xu Z."/>
            <person name="Zhang H."/>
            <person name="Grigoriev I.V."/>
            <person name="Rokhsar D.S."/>
            <person name="Boore J.L."/>
        </authorList>
    </citation>
    <scope>NUCLEOTIDE SEQUENCE [LARGE SCALE GENOMIC DNA]</scope>
    <source>
        <strain evidence="1 2">P6497</strain>
    </source>
</reference>
<dbReference type="AlphaFoldDB" id="G4Z4A8"/>
<dbReference type="SUPFAM" id="SSF48452">
    <property type="entry name" value="TPR-like"/>
    <property type="match status" value="1"/>
</dbReference>
<dbReference type="InterPro" id="IPR011990">
    <property type="entry name" value="TPR-like_helical_dom_sf"/>
</dbReference>
<dbReference type="Gene3D" id="3.40.50.150">
    <property type="entry name" value="Vaccinia Virus protein VP39"/>
    <property type="match status" value="1"/>
</dbReference>
<sequence length="555" mass="60162">MEQVKQLQAEGNAFYSEGRYDAARASYTRAIALLTAGDECASNSASIDASAASWKALTAAQLLSNRAQTSTQERDFAAALHDATLALKHDPGNEKATLRKLVALENLERFEAALHLVNAVLDNGERSAPTVFQYCVAARRRLRKNLARDREVAASEVKQMGKMVHDKQQLRVNFGCLLPSQVPLDQFFDVNVNIGNEFGLFRRDYVKSGEHIYLQCSLRNNSADKYKLVFQEPLNSSDVGDAGSVDATGKVTLNDRGKASFRVAVVAAVDASERADSTTPVALQVRAHDMSKVTWNLFPVVSLPFTVVPAGGELEEGVTGDLGVHCCRAVAMDGLHHDILLAESPGNLGIGGKLWDSCLVLTRYLAARWEILVGKQVVELGSGLGLVGIFCAMLGASVTLTDMQEVIPLLEYNIRLNFLDQTEGEPTKGPAKGGGAVVPAARAHLWGDPPRDLPSQPDVLVLSDVVYDPEGYAPLVSSLDALSTTETLVLMAHRSRNPMEHQFFELLSRSFSCQQIDWLPSEKSAPKAPSIGGPPSANQALEDVKIFEIRRLAAQ</sequence>
<dbReference type="PANTHER" id="PTHR14614">
    <property type="entry name" value="HEPATOCELLULAR CARCINOMA-ASSOCIATED ANTIGEN"/>
    <property type="match status" value="1"/>
</dbReference>
<protein>
    <submittedName>
        <fullName evidence="1">Uncharacterized protein</fullName>
    </submittedName>
</protein>
<dbReference type="SMR" id="G4Z4A8"/>
<dbReference type="InterPro" id="IPR029063">
    <property type="entry name" value="SAM-dependent_MTases_sf"/>
</dbReference>
<dbReference type="SMART" id="SM00028">
    <property type="entry name" value="TPR"/>
    <property type="match status" value="2"/>
</dbReference>